<keyword evidence="1" id="KW-0472">Membrane</keyword>
<dbReference type="InterPro" id="IPR013686">
    <property type="entry name" value="Polypept-transport_assoc_ShlB"/>
</dbReference>
<keyword evidence="3" id="KW-0998">Cell outer membrane</keyword>
<keyword evidence="8" id="KW-1185">Reference proteome</keyword>
<sequence length="565" mass="64060">MHTGKIIKILLYSTLIFSQKTLAISGNISPLEQNIINQKQKDILQEIQKQENLGNNIDIIHNDEFPSESNHNIDPSCHFVNNIQFKDSFYLSKSEKISLVKSYMPKCLSIKDINLLTKKISNYYIEKGYITSRALIKPQDLSQGILVIDILKGKINSITIEGEGYPNTLKLAFPNMIGKSLNLRDIEQGLEQLNRLSSQKVTIDIKPSEKPEYSDVILKKISKNKLNIDAELEIELDNSGQKNTGENQFNTTLKLDNLLHLADLWTTSINKDTDFSNNHKNWHVNSELNIPYGYWLFSYQYSKNKSFQNINLGYSTFPYEGTGETHTLKVNRTLYRDGKQKVSLNTSFTQRKTENSIADFKFSVSSPTLSTLNVGFNYSSLVTSGYFSFSPSITKGLSILDATKDNSNLKNEPKSQFYKFNVGTSYYKFLTNNVYYLTSAYGQYSPSNLYSIERISLGGQYSIRGFKEKNIAGNIGGYWRNEINWQVTKLPVLGDISLKSSLDTGWIKNQKNRISEGGNLTGISLGVSLNNTVGDHSLIVGKPLNYPEHLKPDNFVVYWSTSFNF</sequence>
<evidence type="ECO:0000259" key="6">
    <source>
        <dbReference type="Pfam" id="PF17287"/>
    </source>
</evidence>
<evidence type="ECO:0000256" key="2">
    <source>
        <dbReference type="ARBA" id="ARBA00022692"/>
    </source>
</evidence>
<dbReference type="GO" id="GO:0098046">
    <property type="term" value="C:type V protein secretion system complex"/>
    <property type="evidence" value="ECO:0007669"/>
    <property type="project" value="TreeGrafter"/>
</dbReference>
<gene>
    <name evidence="7" type="ORF">C6H66_18850</name>
</gene>
<proteinExistence type="predicted"/>
<dbReference type="AlphaFoldDB" id="A0A2S8PX14"/>
<dbReference type="Pfam" id="PF17287">
    <property type="entry name" value="POTRA_3"/>
    <property type="match status" value="1"/>
</dbReference>
<dbReference type="GO" id="GO:0008320">
    <property type="term" value="F:protein transmembrane transporter activity"/>
    <property type="evidence" value="ECO:0007669"/>
    <property type="project" value="TreeGrafter"/>
</dbReference>
<dbReference type="PANTHER" id="PTHR34597:SF3">
    <property type="entry name" value="OUTER MEMBRANE TRANSPORTER CDIB"/>
    <property type="match status" value="1"/>
</dbReference>
<feature type="domain" description="Haemolysin activator HlyB C-terminal" evidence="4">
    <location>
        <begin position="213"/>
        <end position="528"/>
    </location>
</feature>
<dbReference type="Pfam" id="PF08479">
    <property type="entry name" value="POTRA_2"/>
    <property type="match status" value="1"/>
</dbReference>
<protein>
    <submittedName>
        <fullName evidence="7">ShlB/FhaC/HecB family hemolysin secretion/activation protein</fullName>
    </submittedName>
</protein>
<dbReference type="InterPro" id="IPR005565">
    <property type="entry name" value="Hemolysn_activator_HlyB_C"/>
</dbReference>
<dbReference type="InterPro" id="IPR027282">
    <property type="entry name" value="TPS"/>
</dbReference>
<keyword evidence="2" id="KW-0812">Transmembrane</keyword>
<feature type="domain" description="ShlB POTRA" evidence="6">
    <location>
        <begin position="154"/>
        <end position="207"/>
    </location>
</feature>
<dbReference type="GO" id="GO:0046819">
    <property type="term" value="P:protein secretion by the type V secretion system"/>
    <property type="evidence" value="ECO:0007669"/>
    <property type="project" value="TreeGrafter"/>
</dbReference>
<dbReference type="PANTHER" id="PTHR34597">
    <property type="entry name" value="SLR1661 PROTEIN"/>
    <property type="match status" value="1"/>
</dbReference>
<evidence type="ECO:0000259" key="4">
    <source>
        <dbReference type="Pfam" id="PF03865"/>
    </source>
</evidence>
<dbReference type="Gene3D" id="2.40.160.50">
    <property type="entry name" value="membrane protein fhac: a member of the omp85/tpsb transporter family"/>
    <property type="match status" value="1"/>
</dbReference>
<dbReference type="Pfam" id="PF03865">
    <property type="entry name" value="ShlB"/>
    <property type="match status" value="1"/>
</dbReference>
<accession>A0A2S8PX14</accession>
<evidence type="ECO:0000313" key="7">
    <source>
        <dbReference type="EMBL" id="PQQ23560.1"/>
    </source>
</evidence>
<dbReference type="InterPro" id="IPR051544">
    <property type="entry name" value="TPS_OM_transporter"/>
</dbReference>
<keyword evidence="1" id="KW-1134">Transmembrane beta strand</keyword>
<dbReference type="InterPro" id="IPR035251">
    <property type="entry name" value="ShlB_POTRA"/>
</dbReference>
<reference evidence="7 8" key="1">
    <citation type="submission" date="2018-02" db="EMBL/GenBank/DDBJ databases">
        <title>Five New Genomes of Indian Photorhabdus Isolates TSA.</title>
        <authorList>
            <person name="Dubay B."/>
            <person name="Somvanshi V.S."/>
        </authorList>
    </citation>
    <scope>NUCLEOTIDE SEQUENCE [LARGE SCALE GENOMIC DNA]</scope>
    <source>
        <strain evidence="7 8">H1</strain>
    </source>
</reference>
<dbReference type="EMBL" id="PUWT01000055">
    <property type="protein sequence ID" value="PQQ23560.1"/>
    <property type="molecule type" value="Genomic_DNA"/>
</dbReference>
<dbReference type="PIRSF" id="PIRSF029745">
    <property type="entry name" value="FhaC"/>
    <property type="match status" value="1"/>
</dbReference>
<evidence type="ECO:0000256" key="3">
    <source>
        <dbReference type="ARBA" id="ARBA00023237"/>
    </source>
</evidence>
<organism evidence="7 8">
    <name type="scientific">Photorhabdus hindustanensis</name>
    <dbReference type="NCBI Taxonomy" id="2918802"/>
    <lineage>
        <taxon>Bacteria</taxon>
        <taxon>Pseudomonadati</taxon>
        <taxon>Pseudomonadota</taxon>
        <taxon>Gammaproteobacteria</taxon>
        <taxon>Enterobacterales</taxon>
        <taxon>Morganellaceae</taxon>
        <taxon>Photorhabdus</taxon>
    </lineage>
</organism>
<evidence type="ECO:0000313" key="8">
    <source>
        <dbReference type="Proteomes" id="UP000239550"/>
    </source>
</evidence>
<evidence type="ECO:0000259" key="5">
    <source>
        <dbReference type="Pfam" id="PF08479"/>
    </source>
</evidence>
<name>A0A2S8PX14_9GAMM</name>
<feature type="domain" description="Polypeptide-transport-associated ShlB-type" evidence="5">
    <location>
        <begin position="80"/>
        <end position="153"/>
    </location>
</feature>
<dbReference type="Proteomes" id="UP000239550">
    <property type="component" value="Unassembled WGS sequence"/>
</dbReference>
<comment type="caution">
    <text evidence="7">The sequence shown here is derived from an EMBL/GenBank/DDBJ whole genome shotgun (WGS) entry which is preliminary data.</text>
</comment>
<evidence type="ECO:0000256" key="1">
    <source>
        <dbReference type="ARBA" id="ARBA00022452"/>
    </source>
</evidence>
<dbReference type="Gene3D" id="3.10.20.310">
    <property type="entry name" value="membrane protein fhac"/>
    <property type="match status" value="1"/>
</dbReference>